<gene>
    <name evidence="4" type="ordered locus">SYNW0877</name>
</gene>
<name>Q7U7V3_PARMW</name>
<dbReference type="InterPro" id="IPR023696">
    <property type="entry name" value="Ureohydrolase_dom_sf"/>
</dbReference>
<keyword evidence="2" id="KW-0378">Hydrolase</keyword>
<reference evidence="4 5" key="1">
    <citation type="journal article" date="2003" name="Nature">
        <title>The genome of a motile marine Synechococcus.</title>
        <authorList>
            <person name="Palenik B."/>
            <person name="Brahamsha B."/>
            <person name="Larimer F."/>
            <person name="Land M."/>
            <person name="Hauser L."/>
            <person name="Chain P."/>
            <person name="Lamerdin J."/>
            <person name="Regala W."/>
            <person name="Allen E.A."/>
            <person name="McCarren J."/>
            <person name="Paulsen I."/>
            <person name="Dufresne A."/>
            <person name="Partensky F."/>
            <person name="Webb E."/>
            <person name="Waterbury J."/>
        </authorList>
    </citation>
    <scope>NUCLEOTIDE SEQUENCE [LARGE SCALE GENOMIC DNA]</scope>
    <source>
        <strain evidence="4 5">WH8102</strain>
    </source>
</reference>
<dbReference type="eggNOG" id="COG0123">
    <property type="taxonomic scope" value="Bacteria"/>
</dbReference>
<dbReference type="PRINTS" id="PR01270">
    <property type="entry name" value="HDASUPER"/>
</dbReference>
<dbReference type="GO" id="GO:0016787">
    <property type="term" value="F:hydrolase activity"/>
    <property type="evidence" value="ECO:0007669"/>
    <property type="project" value="UniProtKB-KW"/>
</dbReference>
<evidence type="ECO:0000313" key="5">
    <source>
        <dbReference type="Proteomes" id="UP000001422"/>
    </source>
</evidence>
<dbReference type="InterPro" id="IPR023801">
    <property type="entry name" value="His_deacetylse_dom"/>
</dbReference>
<dbReference type="KEGG" id="syw:SYNW0877"/>
<dbReference type="AlphaFoldDB" id="Q7U7V3"/>
<sequence length="323" mass="35870">MAQRTKHEDCSLPTAAGPLTLHAVYHELYSAPLPSTHRFPMAKFRLLRRLLLDEQVLQANQIRRPLSIPRRDLERIHRRSYHQAFSRDQLSRSEQRRIGLPATRPLVQRTWLSVGGTLLTARLALQHGIACHLAGGTHHAHPGFGSGFCIFNDVATTARVLLDNGEVQRLLVVDLDVHQGDGTAACFADEPRITTLSVHAASNFPLRKVASDIDIPLEDATGDDDYLAAIGDRLPQVLDDQQPDLVLFNAGVDPHRDDRLGRLELSDEGLLRRDRLVLDAALRRSIPIATVIGGGYDELMPLVRRHAIVIRAAVEQARLFGLS</sequence>
<dbReference type="PANTHER" id="PTHR10625">
    <property type="entry name" value="HISTONE DEACETYLASE HDAC1-RELATED"/>
    <property type="match status" value="1"/>
</dbReference>
<dbReference type="EMBL" id="BX569691">
    <property type="protein sequence ID" value="CAE07392.1"/>
    <property type="molecule type" value="Genomic_DNA"/>
</dbReference>
<accession>Q7U7V3</accession>
<evidence type="ECO:0000256" key="1">
    <source>
        <dbReference type="ARBA" id="ARBA00005947"/>
    </source>
</evidence>
<dbReference type="Proteomes" id="UP000001422">
    <property type="component" value="Chromosome"/>
</dbReference>
<dbReference type="GO" id="GO:0004407">
    <property type="term" value="F:histone deacetylase activity"/>
    <property type="evidence" value="ECO:0007669"/>
    <property type="project" value="InterPro"/>
</dbReference>
<dbReference type="STRING" id="84588.SYNW0877"/>
<keyword evidence="5" id="KW-1185">Reference proteome</keyword>
<dbReference type="InterPro" id="IPR044150">
    <property type="entry name" value="HDAC_classIV"/>
</dbReference>
<dbReference type="HOGENOM" id="CLU_007727_1_0_3"/>
<evidence type="ECO:0000259" key="3">
    <source>
        <dbReference type="Pfam" id="PF00850"/>
    </source>
</evidence>
<protein>
    <submittedName>
        <fullName evidence="4">Histone deacetylase/AcuC/AphA family protein</fullName>
    </submittedName>
</protein>
<proteinExistence type="inferred from homology"/>
<feature type="domain" description="Histone deacetylase" evidence="3">
    <location>
        <begin position="38"/>
        <end position="298"/>
    </location>
</feature>
<dbReference type="CDD" id="cd09993">
    <property type="entry name" value="HDAC_classIV"/>
    <property type="match status" value="1"/>
</dbReference>
<dbReference type="Gene3D" id="3.40.800.20">
    <property type="entry name" value="Histone deacetylase domain"/>
    <property type="match status" value="1"/>
</dbReference>
<comment type="similarity">
    <text evidence="1">Belongs to the histone deacetylase family.</text>
</comment>
<dbReference type="Pfam" id="PF00850">
    <property type="entry name" value="Hist_deacetyl"/>
    <property type="match status" value="1"/>
</dbReference>
<dbReference type="PANTHER" id="PTHR10625:SF19">
    <property type="entry name" value="HISTONE DEACETYLASE 12"/>
    <property type="match status" value="1"/>
</dbReference>
<dbReference type="InterPro" id="IPR037138">
    <property type="entry name" value="His_deacetylse_dom_sf"/>
</dbReference>
<organism evidence="4 5">
    <name type="scientific">Parasynechococcus marenigrum (strain WH8102)</name>
    <dbReference type="NCBI Taxonomy" id="84588"/>
    <lineage>
        <taxon>Bacteria</taxon>
        <taxon>Bacillati</taxon>
        <taxon>Cyanobacteriota</taxon>
        <taxon>Cyanophyceae</taxon>
        <taxon>Synechococcales</taxon>
        <taxon>Prochlorococcaceae</taxon>
        <taxon>Parasynechococcus</taxon>
        <taxon>Parasynechococcus marenigrum</taxon>
    </lineage>
</organism>
<evidence type="ECO:0000313" key="4">
    <source>
        <dbReference type="EMBL" id="CAE07392.1"/>
    </source>
</evidence>
<dbReference type="InterPro" id="IPR000286">
    <property type="entry name" value="HDACs"/>
</dbReference>
<dbReference type="GO" id="GO:0040029">
    <property type="term" value="P:epigenetic regulation of gene expression"/>
    <property type="evidence" value="ECO:0007669"/>
    <property type="project" value="TreeGrafter"/>
</dbReference>
<dbReference type="SUPFAM" id="SSF52768">
    <property type="entry name" value="Arginase/deacetylase"/>
    <property type="match status" value="1"/>
</dbReference>
<evidence type="ECO:0000256" key="2">
    <source>
        <dbReference type="ARBA" id="ARBA00022801"/>
    </source>
</evidence>